<comment type="catalytic activity">
    <reaction evidence="2">
        <text>2 GTP = 3',3'-c-di-GMP + 2 diphosphate</text>
        <dbReference type="Rhea" id="RHEA:24898"/>
        <dbReference type="ChEBI" id="CHEBI:33019"/>
        <dbReference type="ChEBI" id="CHEBI:37565"/>
        <dbReference type="ChEBI" id="CHEBI:58805"/>
        <dbReference type="EC" id="2.7.7.65"/>
    </reaction>
</comment>
<dbReference type="EMBL" id="BX571662">
    <property type="protein sequence ID" value="CAE10864.1"/>
    <property type="molecule type" value="Genomic_DNA"/>
</dbReference>
<evidence type="ECO:0000256" key="1">
    <source>
        <dbReference type="ARBA" id="ARBA00012528"/>
    </source>
</evidence>
<gene>
    <name evidence="5" type="ordered locus">WS1851</name>
</gene>
<dbReference type="InterPro" id="IPR050469">
    <property type="entry name" value="Diguanylate_Cyclase"/>
</dbReference>
<organism evidence="6">
    <name type="scientific">Wolinella succinogenes (strain ATCC 29543 / DSM 1740 / CCUG 13145 / JCM 31913 / LMG 7466 / NCTC 11488 / FDC 602W)</name>
    <name type="common">Vibrio succinogenes</name>
    <dbReference type="NCBI Taxonomy" id="273121"/>
    <lineage>
        <taxon>Bacteria</taxon>
        <taxon>Pseudomonadati</taxon>
        <taxon>Campylobacterota</taxon>
        <taxon>Epsilonproteobacteria</taxon>
        <taxon>Campylobacterales</taxon>
        <taxon>Helicobacteraceae</taxon>
        <taxon>Wolinella</taxon>
    </lineage>
</organism>
<dbReference type="PROSITE" id="PS50887">
    <property type="entry name" value="GGDEF"/>
    <property type="match status" value="1"/>
</dbReference>
<keyword evidence="3" id="KW-0472">Membrane</keyword>
<protein>
    <recommendedName>
        <fullName evidence="1">diguanylate cyclase</fullName>
        <ecNumber evidence="1">2.7.7.65</ecNumber>
    </recommendedName>
</protein>
<dbReference type="InterPro" id="IPR029151">
    <property type="entry name" value="Sensor-like_sf"/>
</dbReference>
<dbReference type="NCBIfam" id="TIGR00254">
    <property type="entry name" value="GGDEF"/>
    <property type="match status" value="1"/>
</dbReference>
<dbReference type="AlphaFoldDB" id="Q7M861"/>
<proteinExistence type="predicted"/>
<evidence type="ECO:0000259" key="4">
    <source>
        <dbReference type="PROSITE" id="PS50887"/>
    </source>
</evidence>
<dbReference type="KEGG" id="wsu:WS1851"/>
<keyword evidence="3" id="KW-0812">Transmembrane</keyword>
<dbReference type="Pfam" id="PF14827">
    <property type="entry name" value="dCache_3"/>
    <property type="match status" value="1"/>
</dbReference>
<dbReference type="PANTHER" id="PTHR45138:SF9">
    <property type="entry name" value="DIGUANYLATE CYCLASE DGCM-RELATED"/>
    <property type="match status" value="1"/>
</dbReference>
<evidence type="ECO:0000313" key="5">
    <source>
        <dbReference type="EMBL" id="CAE10864.1"/>
    </source>
</evidence>
<keyword evidence="3" id="KW-1133">Transmembrane helix</keyword>
<dbReference type="CDD" id="cd01949">
    <property type="entry name" value="GGDEF"/>
    <property type="match status" value="1"/>
</dbReference>
<dbReference type="InterPro" id="IPR043128">
    <property type="entry name" value="Rev_trsase/Diguanyl_cyclase"/>
</dbReference>
<dbReference type="InterPro" id="IPR000160">
    <property type="entry name" value="GGDEF_dom"/>
</dbReference>
<reference evidence="5 6" key="1">
    <citation type="journal article" date="2003" name="Proc. Natl. Acad. Sci. U.S.A.">
        <title>Complete genome sequence and analysis of Wolinella succinogenes.</title>
        <authorList>
            <person name="Baar C."/>
            <person name="Eppinger M."/>
            <person name="Raddatz G."/>
            <person name="Simon JM."/>
            <person name="Lanz C."/>
            <person name="Klimmek O."/>
            <person name="Nandakumar R."/>
            <person name="Gross R."/>
            <person name="Rosinus A."/>
            <person name="Keller H."/>
            <person name="Jagtap P."/>
            <person name="Linke B."/>
            <person name="Meyer F."/>
            <person name="Lederer H."/>
            <person name="Schuster S.C."/>
        </authorList>
    </citation>
    <scope>NUCLEOTIDE SEQUENCE [LARGE SCALE GENOMIC DNA]</scope>
    <source>
        <strain evidence="6">ATCC 29543 / DSM 1740 / CCUG 13145 / JCM 31913 / LMG 7466 / NCTC 11488 / FDC 602W</strain>
    </source>
</reference>
<feature type="transmembrane region" description="Helical" evidence="3">
    <location>
        <begin position="295"/>
        <end position="318"/>
    </location>
</feature>
<dbReference type="SMART" id="SM00267">
    <property type="entry name" value="GGDEF"/>
    <property type="match status" value="1"/>
</dbReference>
<evidence type="ECO:0000313" key="6">
    <source>
        <dbReference type="Proteomes" id="UP000000422"/>
    </source>
</evidence>
<keyword evidence="6" id="KW-1185">Reference proteome</keyword>
<dbReference type="InterPro" id="IPR029150">
    <property type="entry name" value="dCache_3"/>
</dbReference>
<sequence length="501" mass="58424">MDERIKAKSVLTFLMSIVTVLILVFFYLFHLYHHFVVDTLSLEVKERLEKTYPQFLGRIEDYYRTMGYYVISDSKVIEAIKRGDREQLHHLTLPLFNLLKEKDPELENMHFHTPENRSFLRLHRPETFGDDLSQERPLIALINQSGAARSAIEVGRYGFGYRVGIPIMEGMTHLGVLEFGVRLEAFSRMLLDEFGVRSAILVDKKKIQFFYESNPERDPHAKTLGEYTFYKGFGDLIESEEDWGRVQKNYLYKKVGENHYIIFKGAELQDLKGENIGILLINKNINYYMNQASRLWGVALAIGGVLWLLILGILRFGYHRYEARMRLYEAWLLEKNQTLEHLSFFDHLTQIANRRALEERIRKSISRFELERQSFSMVIFDIDDFKRVNDTYGHGAGDEVLKQIARLAKESIRGEDMAGRWGGEEFVIYLHHASISSAHEIAERLRQKIARHAFDPRFKVTCSFGVSEFREGMDFDSLISRADEALYEAKRQGKNQTILAS</sequence>
<dbReference type="GO" id="GO:0052621">
    <property type="term" value="F:diguanylate cyclase activity"/>
    <property type="evidence" value="ECO:0007669"/>
    <property type="project" value="UniProtKB-EC"/>
</dbReference>
<dbReference type="Proteomes" id="UP000000422">
    <property type="component" value="Chromosome"/>
</dbReference>
<dbReference type="EC" id="2.7.7.65" evidence="1"/>
<accession>Q7M861</accession>
<dbReference type="STRING" id="273121.WS1851"/>
<dbReference type="RefSeq" id="WP_011139647.1">
    <property type="nucleotide sequence ID" value="NC_005090.1"/>
</dbReference>
<dbReference type="PANTHER" id="PTHR45138">
    <property type="entry name" value="REGULATORY COMPONENTS OF SENSORY TRANSDUCTION SYSTEM"/>
    <property type="match status" value="1"/>
</dbReference>
<dbReference type="SUPFAM" id="SSF55073">
    <property type="entry name" value="Nucleotide cyclase"/>
    <property type="match status" value="1"/>
</dbReference>
<name>Q7M861_WOLSU</name>
<evidence type="ECO:0000256" key="3">
    <source>
        <dbReference type="SAM" id="Phobius"/>
    </source>
</evidence>
<feature type="domain" description="GGDEF" evidence="4">
    <location>
        <begin position="373"/>
        <end position="501"/>
    </location>
</feature>
<dbReference type="HOGENOM" id="CLU_027484_0_0_7"/>
<dbReference type="FunFam" id="3.30.70.270:FF:000001">
    <property type="entry name" value="Diguanylate cyclase domain protein"/>
    <property type="match status" value="1"/>
</dbReference>
<dbReference type="Pfam" id="PF00990">
    <property type="entry name" value="GGDEF"/>
    <property type="match status" value="1"/>
</dbReference>
<evidence type="ECO:0000256" key="2">
    <source>
        <dbReference type="ARBA" id="ARBA00034247"/>
    </source>
</evidence>
<dbReference type="SUPFAM" id="SSF103190">
    <property type="entry name" value="Sensory domain-like"/>
    <property type="match status" value="1"/>
</dbReference>
<dbReference type="eggNOG" id="COG3706">
    <property type="taxonomic scope" value="Bacteria"/>
</dbReference>
<dbReference type="Gene3D" id="3.30.70.270">
    <property type="match status" value="1"/>
</dbReference>
<feature type="transmembrane region" description="Helical" evidence="3">
    <location>
        <begin position="12"/>
        <end position="32"/>
    </location>
</feature>
<dbReference type="InterPro" id="IPR029787">
    <property type="entry name" value="Nucleotide_cyclase"/>
</dbReference>